<accession>F7PSB6</accession>
<dbReference type="FunFam" id="3.30.310.50:FF:000001">
    <property type="entry name" value="Phosphoglucosamine mutase"/>
    <property type="match status" value="1"/>
</dbReference>
<sequence>MKKYFGTDGIRGVANKDLTPELCYKLGRVLGQVLKGNHDEVNVLIGRDTRISGMLLESALMSGLLSVGANVMRLGIITTPAVAFLTRSLSAAAGIMISASHNPYPDNGIKIFASDGYKLNDEKELEIEKLIDAEDSLDRPVADEIGKCENYFEGAQKYLSYLERISEYKLNDIKIALDCANGSTSNLAPHLFVNLGADVYPISNTPDGVNINVDCGSTYVENLQRYVVENGMDLGFAFDGDGDRLIAVDEKGNIVNGDFILYALGKYLKKIDKLNDNTIVSTVMSNLGFYKALEDAGLRSDKTQVGDRYVLEEMIKNNYNLGGEQSGHIIYLDESTTGDGMLSALLLVNAVVSEEKNLSELTEGIMNYPQVLKNIRVENKNEIMNNQELIESINSVESSLNGEGRVLVRPSGTEPLIRVMAEAKNLDICNELVDQIVAVVEKLK</sequence>
<feature type="binding site" evidence="9">
    <location>
        <position position="243"/>
    </location>
    <ligand>
        <name>Mg(2+)</name>
        <dbReference type="ChEBI" id="CHEBI:18420"/>
    </ligand>
</feature>
<comment type="caution">
    <text evidence="16">The sequence shown here is derived from an EMBL/GenBank/DDBJ whole genome shotgun (WGS) entry which is preliminary data.</text>
</comment>
<dbReference type="PANTHER" id="PTHR42946">
    <property type="entry name" value="PHOSPHOHEXOSE MUTASE"/>
    <property type="match status" value="1"/>
</dbReference>
<dbReference type="CDD" id="cd05802">
    <property type="entry name" value="GlmM"/>
    <property type="match status" value="1"/>
</dbReference>
<evidence type="ECO:0000256" key="6">
    <source>
        <dbReference type="ARBA" id="ARBA00050364"/>
    </source>
</evidence>
<dbReference type="Gene3D" id="3.30.310.50">
    <property type="entry name" value="Alpha-D-phosphohexomutase, C-terminal domain"/>
    <property type="match status" value="1"/>
</dbReference>
<dbReference type="InParanoid" id="F7PSB6"/>
<protein>
    <recommendedName>
        <fullName evidence="8 9">Phosphoglucosamine mutase</fullName>
        <ecNumber evidence="7 9">5.4.2.10</ecNumber>
    </recommendedName>
</protein>
<dbReference type="PANTHER" id="PTHR42946:SF1">
    <property type="entry name" value="PHOSPHOGLUCOMUTASE (ALPHA-D-GLUCOSE-1,6-BISPHOSPHATE-DEPENDENT)"/>
    <property type="match status" value="1"/>
</dbReference>
<dbReference type="HAMAP" id="MF_01554_B">
    <property type="entry name" value="GlmM_B"/>
    <property type="match status" value="1"/>
</dbReference>
<dbReference type="Pfam" id="PF02878">
    <property type="entry name" value="PGM_PMM_I"/>
    <property type="match status" value="1"/>
</dbReference>
<keyword evidence="3 9" id="KW-0479">Metal-binding</keyword>
<dbReference type="GO" id="GO:0006048">
    <property type="term" value="P:UDP-N-acetylglucosamine biosynthetic process"/>
    <property type="evidence" value="ECO:0007669"/>
    <property type="project" value="TreeGrafter"/>
</dbReference>
<evidence type="ECO:0000256" key="8">
    <source>
        <dbReference type="ARBA" id="ARBA00068193"/>
    </source>
</evidence>
<dbReference type="GO" id="GO:0000287">
    <property type="term" value="F:magnesium ion binding"/>
    <property type="evidence" value="ECO:0007669"/>
    <property type="project" value="UniProtKB-UniRule"/>
</dbReference>
<comment type="cofactor">
    <cofactor evidence="9">
        <name>Mg(2+)</name>
        <dbReference type="ChEBI" id="CHEBI:18420"/>
    </cofactor>
    <text evidence="9">Binds 1 Mg(2+) ion per subunit.</text>
</comment>
<feature type="binding site" description="via phosphate group" evidence="9">
    <location>
        <position position="100"/>
    </location>
    <ligand>
        <name>Mg(2+)</name>
        <dbReference type="ChEBI" id="CHEBI:18420"/>
    </ligand>
</feature>
<organism evidence="16 17">
    <name type="scientific">Haloplasma contractile SSD-17B</name>
    <dbReference type="NCBI Taxonomy" id="1033810"/>
    <lineage>
        <taxon>Bacteria</taxon>
        <taxon>Bacillati</taxon>
        <taxon>Mycoplasmatota</taxon>
        <taxon>Mollicutes</taxon>
        <taxon>Haloplasmatales</taxon>
        <taxon>Haloplasmataceae</taxon>
        <taxon>Haloplasma</taxon>
    </lineage>
</organism>
<dbReference type="GO" id="GO:0005829">
    <property type="term" value="C:cytosol"/>
    <property type="evidence" value="ECO:0007669"/>
    <property type="project" value="TreeGrafter"/>
</dbReference>
<evidence type="ECO:0000256" key="9">
    <source>
        <dbReference type="HAMAP-Rule" id="MF_01554"/>
    </source>
</evidence>
<feature type="domain" description="Alpha-D-phosphohexomutase alpha/beta/alpha" evidence="15">
    <location>
        <begin position="256"/>
        <end position="366"/>
    </location>
</feature>
<comment type="PTM">
    <text evidence="9">Activated by phosphorylation.</text>
</comment>
<feature type="binding site" evidence="9">
    <location>
        <position position="241"/>
    </location>
    <ligand>
        <name>Mg(2+)</name>
        <dbReference type="ChEBI" id="CHEBI:18420"/>
    </ligand>
</feature>
<dbReference type="RefSeq" id="WP_008824725.1">
    <property type="nucleotide sequence ID" value="NZ_AFNU02000024.1"/>
</dbReference>
<dbReference type="InterPro" id="IPR005845">
    <property type="entry name" value="A-D-PHexomutase_a/b/a-II"/>
</dbReference>
<dbReference type="InterPro" id="IPR050060">
    <property type="entry name" value="Phosphoglucosamine_mutase"/>
</dbReference>
<evidence type="ECO:0000256" key="7">
    <source>
        <dbReference type="ARBA" id="ARBA00066330"/>
    </source>
</evidence>
<dbReference type="FunFam" id="3.40.120.10:FF:000001">
    <property type="entry name" value="Phosphoglucosamine mutase"/>
    <property type="match status" value="1"/>
</dbReference>
<proteinExistence type="inferred from homology"/>
<dbReference type="InterPro" id="IPR005841">
    <property type="entry name" value="Alpha-D-phosphohexomutase_SF"/>
</dbReference>
<comment type="similarity">
    <text evidence="1 9 10">Belongs to the phosphohexose mutase family.</text>
</comment>
<evidence type="ECO:0000313" key="17">
    <source>
        <dbReference type="Proteomes" id="UP000005707"/>
    </source>
</evidence>
<evidence type="ECO:0000256" key="3">
    <source>
        <dbReference type="ARBA" id="ARBA00022723"/>
    </source>
</evidence>
<dbReference type="Pfam" id="PF02880">
    <property type="entry name" value="PGM_PMM_III"/>
    <property type="match status" value="1"/>
</dbReference>
<dbReference type="InterPro" id="IPR006352">
    <property type="entry name" value="GlmM_bact"/>
</dbReference>
<keyword evidence="4 9" id="KW-0460">Magnesium</keyword>
<keyword evidence="2 9" id="KW-0597">Phosphoprotein</keyword>
<feature type="active site" description="Phosphoserine intermediate" evidence="9">
    <location>
        <position position="100"/>
    </location>
</feature>
<dbReference type="OrthoDB" id="9806956at2"/>
<dbReference type="PROSITE" id="PS00710">
    <property type="entry name" value="PGM_PMM"/>
    <property type="match status" value="1"/>
</dbReference>
<dbReference type="FunFam" id="3.40.120.10:FF:000002">
    <property type="entry name" value="Phosphoglucosamine mutase"/>
    <property type="match status" value="1"/>
</dbReference>
<comment type="catalytic activity">
    <reaction evidence="6 9 11">
        <text>alpha-D-glucosamine 1-phosphate = D-glucosamine 6-phosphate</text>
        <dbReference type="Rhea" id="RHEA:23424"/>
        <dbReference type="ChEBI" id="CHEBI:58516"/>
        <dbReference type="ChEBI" id="CHEBI:58725"/>
        <dbReference type="EC" id="5.4.2.10"/>
    </reaction>
</comment>
<evidence type="ECO:0000256" key="2">
    <source>
        <dbReference type="ARBA" id="ARBA00022553"/>
    </source>
</evidence>
<gene>
    <name evidence="9 16" type="primary">glmM</name>
    <name evidence="16" type="ORF">HLPCO_003105</name>
</gene>
<dbReference type="GO" id="GO:0008966">
    <property type="term" value="F:phosphoglucosamine mutase activity"/>
    <property type="evidence" value="ECO:0007669"/>
    <property type="project" value="UniProtKB-UniRule"/>
</dbReference>
<dbReference type="Pfam" id="PF02879">
    <property type="entry name" value="PGM_PMM_II"/>
    <property type="match status" value="1"/>
</dbReference>
<dbReference type="Gene3D" id="3.40.120.10">
    <property type="entry name" value="Alpha-D-Glucose-1,6-Bisphosphate, subunit A, domain 3"/>
    <property type="match status" value="3"/>
</dbReference>
<dbReference type="GO" id="GO:0004615">
    <property type="term" value="F:phosphomannomutase activity"/>
    <property type="evidence" value="ECO:0007669"/>
    <property type="project" value="TreeGrafter"/>
</dbReference>
<feature type="binding site" evidence="9">
    <location>
        <position position="239"/>
    </location>
    <ligand>
        <name>Mg(2+)</name>
        <dbReference type="ChEBI" id="CHEBI:18420"/>
    </ligand>
</feature>
<dbReference type="GO" id="GO:0005975">
    <property type="term" value="P:carbohydrate metabolic process"/>
    <property type="evidence" value="ECO:0007669"/>
    <property type="project" value="InterPro"/>
</dbReference>
<dbReference type="PRINTS" id="PR00509">
    <property type="entry name" value="PGMPMM"/>
</dbReference>
<dbReference type="eggNOG" id="COG1109">
    <property type="taxonomic scope" value="Bacteria"/>
</dbReference>
<dbReference type="EC" id="5.4.2.10" evidence="7 9"/>
<dbReference type="InterPro" id="IPR005846">
    <property type="entry name" value="A-D-PHexomutase_a/b/a-III"/>
</dbReference>
<evidence type="ECO:0000259" key="15">
    <source>
        <dbReference type="Pfam" id="PF02880"/>
    </source>
</evidence>
<dbReference type="FunCoup" id="F7PSB6">
    <property type="interactions" value="407"/>
</dbReference>
<dbReference type="InterPro" id="IPR016066">
    <property type="entry name" value="A-D-PHexomutase_CS"/>
</dbReference>
<evidence type="ECO:0000259" key="14">
    <source>
        <dbReference type="Pfam" id="PF02879"/>
    </source>
</evidence>
<comment type="function">
    <text evidence="9 11">Catalyzes the conversion of glucosamine-6-phosphate to glucosamine-1-phosphate.</text>
</comment>
<evidence type="ECO:0000256" key="10">
    <source>
        <dbReference type="RuleBase" id="RU004326"/>
    </source>
</evidence>
<evidence type="ECO:0000259" key="12">
    <source>
        <dbReference type="Pfam" id="PF00408"/>
    </source>
</evidence>
<dbReference type="Pfam" id="PF00408">
    <property type="entry name" value="PGM_PMM_IV"/>
    <property type="match status" value="1"/>
</dbReference>
<feature type="domain" description="Alpha-D-phosphohexomutase alpha/beta/alpha" evidence="13">
    <location>
        <begin position="3"/>
        <end position="136"/>
    </location>
</feature>
<dbReference type="InterPro" id="IPR005843">
    <property type="entry name" value="A-D-PHexomutase_C"/>
</dbReference>
<dbReference type="STRING" id="1033810.HLPCO_003105"/>
<dbReference type="InterPro" id="IPR036900">
    <property type="entry name" value="A-D-PHexomutase_C_sf"/>
</dbReference>
<evidence type="ECO:0000259" key="13">
    <source>
        <dbReference type="Pfam" id="PF02878"/>
    </source>
</evidence>
<feature type="domain" description="Alpha-D-phosphohexomutase C-terminal" evidence="12">
    <location>
        <begin position="372"/>
        <end position="438"/>
    </location>
</feature>
<dbReference type="Proteomes" id="UP000005707">
    <property type="component" value="Unassembled WGS sequence"/>
</dbReference>
<dbReference type="SUPFAM" id="SSF55957">
    <property type="entry name" value="Phosphoglucomutase, C-terminal domain"/>
    <property type="match status" value="1"/>
</dbReference>
<feature type="modified residue" description="Phosphoserine" evidence="9">
    <location>
        <position position="100"/>
    </location>
</feature>
<evidence type="ECO:0000256" key="1">
    <source>
        <dbReference type="ARBA" id="ARBA00010231"/>
    </source>
</evidence>
<evidence type="ECO:0000256" key="11">
    <source>
        <dbReference type="RuleBase" id="RU004327"/>
    </source>
</evidence>
<dbReference type="EMBL" id="AFNU02000024">
    <property type="protein sequence ID" value="ERJ10906.1"/>
    <property type="molecule type" value="Genomic_DNA"/>
</dbReference>
<dbReference type="InterPro" id="IPR016055">
    <property type="entry name" value="A-D-PHexomutase_a/b/a-I/II/III"/>
</dbReference>
<keyword evidence="17" id="KW-1185">Reference proteome</keyword>
<dbReference type="InterPro" id="IPR005844">
    <property type="entry name" value="A-D-PHexomutase_a/b/a-I"/>
</dbReference>
<reference evidence="16 17" key="1">
    <citation type="journal article" date="2011" name="J. Bacteriol.">
        <title>Genome sequence of Haloplasma contractile, an unusual contractile bacterium from a deep-sea anoxic brine lake.</title>
        <authorList>
            <person name="Antunes A."/>
            <person name="Alam I."/>
            <person name="El Dorry H."/>
            <person name="Siam R."/>
            <person name="Robertson A."/>
            <person name="Bajic V.B."/>
            <person name="Stingl U."/>
        </authorList>
    </citation>
    <scope>NUCLEOTIDE SEQUENCE [LARGE SCALE GENOMIC DNA]</scope>
    <source>
        <strain evidence="16 17">SSD-17B</strain>
    </source>
</reference>
<evidence type="ECO:0000256" key="4">
    <source>
        <dbReference type="ARBA" id="ARBA00022842"/>
    </source>
</evidence>
<keyword evidence="5 9" id="KW-0413">Isomerase</keyword>
<dbReference type="AlphaFoldDB" id="F7PSB6"/>
<reference evidence="16 17" key="2">
    <citation type="journal article" date="2013" name="PLoS ONE">
        <title>INDIGO - INtegrated Data Warehouse of MIcrobial GenOmes with Examples from the Red Sea Extremophiles.</title>
        <authorList>
            <person name="Alam I."/>
            <person name="Antunes A."/>
            <person name="Kamau A.A."/>
            <person name="Ba Alawi W."/>
            <person name="Kalkatawi M."/>
            <person name="Stingl U."/>
            <person name="Bajic V.B."/>
        </authorList>
    </citation>
    <scope>NUCLEOTIDE SEQUENCE [LARGE SCALE GENOMIC DNA]</scope>
    <source>
        <strain evidence="16 17">SSD-17B</strain>
    </source>
</reference>
<evidence type="ECO:0000256" key="5">
    <source>
        <dbReference type="ARBA" id="ARBA00023235"/>
    </source>
</evidence>
<dbReference type="GO" id="GO:0009252">
    <property type="term" value="P:peptidoglycan biosynthetic process"/>
    <property type="evidence" value="ECO:0007669"/>
    <property type="project" value="TreeGrafter"/>
</dbReference>
<dbReference type="NCBIfam" id="NF008139">
    <property type="entry name" value="PRK10887.1"/>
    <property type="match status" value="1"/>
</dbReference>
<name>F7PSB6_9MOLU</name>
<dbReference type="NCBIfam" id="TIGR01455">
    <property type="entry name" value="glmM"/>
    <property type="match status" value="1"/>
</dbReference>
<evidence type="ECO:0000313" key="16">
    <source>
        <dbReference type="EMBL" id="ERJ10906.1"/>
    </source>
</evidence>
<dbReference type="SUPFAM" id="SSF53738">
    <property type="entry name" value="Phosphoglucomutase, first 3 domains"/>
    <property type="match status" value="3"/>
</dbReference>
<feature type="domain" description="Alpha-D-phosphohexomutase alpha/beta/alpha" evidence="14">
    <location>
        <begin position="157"/>
        <end position="252"/>
    </location>
</feature>